<sequence>MRSGSWGGQVYTQEFLTRAAAVYEQVLRPAGITPKFFESPTTASTIGTTFEIKNLITNGLLNGRNGTEFVNAWNQHDYFYYIGVTQRPIVLNDLMRLDATDVQFKYWAQQTAIALNTGLPYVLREMSSVGPIGMHEISDAFGAALWTLNFFLYTATLNISSVQMHMTDNSNASAWQPRTMYGRDTFVRPQYYAHAAMAQIIGNGNGTTQIGKLTIEDVDSDYQGRLRAYSLYTNSNLQSVVLINAKMANASNSNKESFTFDLNLGGENGDLNLYLSYLTADGADSLEGTTFNGITYDDITGKASTANTTPVPLRTSSSGRVSIPVRDSQAVVANIGSLLGSNAVIVGGGTTTTKKSTAGPTRTAGSRTAVWTGIATTTLMLASSLSSGRDAEETGSKSEGTDGVKQRRSSLITIGICLLGVVVGFICLA</sequence>
<organism evidence="4 5">
    <name type="scientific">Amniculicola lignicola CBS 123094</name>
    <dbReference type="NCBI Taxonomy" id="1392246"/>
    <lineage>
        <taxon>Eukaryota</taxon>
        <taxon>Fungi</taxon>
        <taxon>Dikarya</taxon>
        <taxon>Ascomycota</taxon>
        <taxon>Pezizomycotina</taxon>
        <taxon>Dothideomycetes</taxon>
        <taxon>Pleosporomycetidae</taxon>
        <taxon>Pleosporales</taxon>
        <taxon>Amniculicolaceae</taxon>
        <taxon>Amniculicola</taxon>
    </lineage>
</organism>
<keyword evidence="2" id="KW-1133">Transmembrane helix</keyword>
<feature type="compositionally biased region" description="Basic and acidic residues" evidence="1">
    <location>
        <begin position="389"/>
        <end position="404"/>
    </location>
</feature>
<accession>A0A6A5VVI9</accession>
<dbReference type="InterPro" id="IPR052974">
    <property type="entry name" value="GH79_Enzymes"/>
</dbReference>
<keyword evidence="2" id="KW-0472">Membrane</keyword>
<name>A0A6A5VVI9_9PLEO</name>
<dbReference type="InterPro" id="IPR017853">
    <property type="entry name" value="GH"/>
</dbReference>
<dbReference type="Gene3D" id="3.20.20.80">
    <property type="entry name" value="Glycosidases"/>
    <property type="match status" value="1"/>
</dbReference>
<dbReference type="SUPFAM" id="SSF51445">
    <property type="entry name" value="(Trans)glycosidases"/>
    <property type="match status" value="1"/>
</dbReference>
<evidence type="ECO:0000256" key="1">
    <source>
        <dbReference type="SAM" id="MobiDB-lite"/>
    </source>
</evidence>
<dbReference type="Proteomes" id="UP000799779">
    <property type="component" value="Unassembled WGS sequence"/>
</dbReference>
<feature type="transmembrane region" description="Helical" evidence="2">
    <location>
        <begin position="411"/>
        <end position="428"/>
    </location>
</feature>
<dbReference type="EMBL" id="ML977849">
    <property type="protein sequence ID" value="KAF1992699.1"/>
    <property type="molecule type" value="Genomic_DNA"/>
</dbReference>
<evidence type="ECO:0000313" key="4">
    <source>
        <dbReference type="EMBL" id="KAF1992699.1"/>
    </source>
</evidence>
<dbReference type="InterPro" id="IPR031728">
    <property type="entry name" value="GlcAase_C"/>
</dbReference>
<dbReference type="AlphaFoldDB" id="A0A6A5VVI9"/>
<reference evidence="4" key="1">
    <citation type="journal article" date="2020" name="Stud. Mycol.">
        <title>101 Dothideomycetes genomes: a test case for predicting lifestyles and emergence of pathogens.</title>
        <authorList>
            <person name="Haridas S."/>
            <person name="Albert R."/>
            <person name="Binder M."/>
            <person name="Bloem J."/>
            <person name="Labutti K."/>
            <person name="Salamov A."/>
            <person name="Andreopoulos B."/>
            <person name="Baker S."/>
            <person name="Barry K."/>
            <person name="Bills G."/>
            <person name="Bluhm B."/>
            <person name="Cannon C."/>
            <person name="Castanera R."/>
            <person name="Culley D."/>
            <person name="Daum C."/>
            <person name="Ezra D."/>
            <person name="Gonzalez J."/>
            <person name="Henrissat B."/>
            <person name="Kuo A."/>
            <person name="Liang C."/>
            <person name="Lipzen A."/>
            <person name="Lutzoni F."/>
            <person name="Magnuson J."/>
            <person name="Mondo S."/>
            <person name="Nolan M."/>
            <person name="Ohm R."/>
            <person name="Pangilinan J."/>
            <person name="Park H.-J."/>
            <person name="Ramirez L."/>
            <person name="Alfaro M."/>
            <person name="Sun H."/>
            <person name="Tritt A."/>
            <person name="Yoshinaga Y."/>
            <person name="Zwiers L.-H."/>
            <person name="Turgeon B."/>
            <person name="Goodwin S."/>
            <person name="Spatafora J."/>
            <person name="Crous P."/>
            <person name="Grigoriev I."/>
        </authorList>
    </citation>
    <scope>NUCLEOTIDE SEQUENCE</scope>
    <source>
        <strain evidence="4">CBS 123094</strain>
    </source>
</reference>
<dbReference type="Pfam" id="PF16862">
    <property type="entry name" value="Glyco_hydro_79C"/>
    <property type="match status" value="1"/>
</dbReference>
<protein>
    <submittedName>
        <fullName evidence="4">Glycoside hydrolase family 79 protein</fullName>
    </submittedName>
</protein>
<evidence type="ECO:0000259" key="3">
    <source>
        <dbReference type="Pfam" id="PF16862"/>
    </source>
</evidence>
<keyword evidence="4" id="KW-0378">Hydrolase</keyword>
<gene>
    <name evidence="4" type="ORF">P154DRAFT_504534</name>
</gene>
<proteinExistence type="predicted"/>
<dbReference type="PANTHER" id="PTHR36183:SF2">
    <property type="entry name" value="BETA-GLUCURONIDASE C-TERMINAL DOMAIN-CONTAINING PROTEIN"/>
    <property type="match status" value="1"/>
</dbReference>
<keyword evidence="5" id="KW-1185">Reference proteome</keyword>
<dbReference type="GO" id="GO:0016787">
    <property type="term" value="F:hydrolase activity"/>
    <property type="evidence" value="ECO:0007669"/>
    <property type="project" value="UniProtKB-KW"/>
</dbReference>
<dbReference type="InterPro" id="IPR013780">
    <property type="entry name" value="Glyco_hydro_b"/>
</dbReference>
<dbReference type="Gene3D" id="2.60.40.1180">
    <property type="entry name" value="Golgi alpha-mannosidase II"/>
    <property type="match status" value="1"/>
</dbReference>
<dbReference type="OrthoDB" id="2831684at2759"/>
<keyword evidence="2" id="KW-0812">Transmembrane</keyword>
<dbReference type="PANTHER" id="PTHR36183">
    <property type="entry name" value="BETA-GLUCURONIDASE"/>
    <property type="match status" value="1"/>
</dbReference>
<evidence type="ECO:0000256" key="2">
    <source>
        <dbReference type="SAM" id="Phobius"/>
    </source>
</evidence>
<feature type="region of interest" description="Disordered" evidence="1">
    <location>
        <begin position="385"/>
        <end position="404"/>
    </location>
</feature>
<feature type="domain" description="Beta-glucuronidase C-terminal" evidence="3">
    <location>
        <begin position="228"/>
        <end position="332"/>
    </location>
</feature>
<evidence type="ECO:0000313" key="5">
    <source>
        <dbReference type="Proteomes" id="UP000799779"/>
    </source>
</evidence>